<dbReference type="SUPFAM" id="SSF54427">
    <property type="entry name" value="NTF2-like"/>
    <property type="match status" value="1"/>
</dbReference>
<protein>
    <recommendedName>
        <fullName evidence="3">NTF2 domain-containing protein</fullName>
    </recommendedName>
</protein>
<keyword evidence="5" id="KW-1185">Reference proteome</keyword>
<comment type="subcellular location">
    <subcellularLocation>
        <location evidence="2">Cytoplasm</location>
    </subcellularLocation>
    <subcellularLocation>
        <location evidence="2">Nucleus</location>
    </subcellularLocation>
</comment>
<comment type="caution">
    <text evidence="4">The sequence shown here is derived from an EMBL/GenBank/DDBJ whole genome shotgun (WGS) entry which is preliminary data.</text>
</comment>
<evidence type="ECO:0000256" key="2">
    <source>
        <dbReference type="RuleBase" id="RU369002"/>
    </source>
</evidence>
<feature type="domain" description="NTF2" evidence="3">
    <location>
        <begin position="7"/>
        <end position="119"/>
    </location>
</feature>
<evidence type="ECO:0000313" key="5">
    <source>
        <dbReference type="Proteomes" id="UP001445335"/>
    </source>
</evidence>
<dbReference type="Gene3D" id="3.10.450.50">
    <property type="match status" value="1"/>
</dbReference>
<dbReference type="CDD" id="cd00780">
    <property type="entry name" value="NTF2"/>
    <property type="match status" value="1"/>
</dbReference>
<organism evidence="4 5">
    <name type="scientific">Elliptochloris bilobata</name>
    <dbReference type="NCBI Taxonomy" id="381761"/>
    <lineage>
        <taxon>Eukaryota</taxon>
        <taxon>Viridiplantae</taxon>
        <taxon>Chlorophyta</taxon>
        <taxon>core chlorophytes</taxon>
        <taxon>Trebouxiophyceae</taxon>
        <taxon>Trebouxiophyceae incertae sedis</taxon>
        <taxon>Elliptochloris clade</taxon>
        <taxon>Elliptochloris</taxon>
    </lineage>
</organism>
<dbReference type="PROSITE" id="PS50177">
    <property type="entry name" value="NTF2_DOMAIN"/>
    <property type="match status" value="1"/>
</dbReference>
<dbReference type="AlphaFoldDB" id="A0AAW1RFP2"/>
<dbReference type="InterPro" id="IPR002075">
    <property type="entry name" value="NTF2_dom"/>
</dbReference>
<dbReference type="GO" id="GO:0005737">
    <property type="term" value="C:cytoplasm"/>
    <property type="evidence" value="ECO:0007669"/>
    <property type="project" value="UniProtKB-SubCell"/>
</dbReference>
<dbReference type="GO" id="GO:0006606">
    <property type="term" value="P:protein import into nucleus"/>
    <property type="evidence" value="ECO:0007669"/>
    <property type="project" value="UniProtKB-ARBA"/>
</dbReference>
<dbReference type="Pfam" id="PF02136">
    <property type="entry name" value="NTF2"/>
    <property type="match status" value="1"/>
</dbReference>
<keyword evidence="1 2" id="KW-0963">Cytoplasm</keyword>
<keyword evidence="2" id="KW-0539">Nucleus</keyword>
<evidence type="ECO:0000313" key="4">
    <source>
        <dbReference type="EMBL" id="KAK9832539.1"/>
    </source>
</evidence>
<keyword evidence="2" id="KW-0813">Transport</keyword>
<evidence type="ECO:0000256" key="1">
    <source>
        <dbReference type="ARBA" id="ARBA00022490"/>
    </source>
</evidence>
<reference evidence="4 5" key="1">
    <citation type="journal article" date="2024" name="Nat. Commun.">
        <title>Phylogenomics reveals the evolutionary origins of lichenization in chlorophyte algae.</title>
        <authorList>
            <person name="Puginier C."/>
            <person name="Libourel C."/>
            <person name="Otte J."/>
            <person name="Skaloud P."/>
            <person name="Haon M."/>
            <person name="Grisel S."/>
            <person name="Petersen M."/>
            <person name="Berrin J.G."/>
            <person name="Delaux P.M."/>
            <person name="Dal Grande F."/>
            <person name="Keller J."/>
        </authorList>
    </citation>
    <scope>NUCLEOTIDE SEQUENCE [LARGE SCALE GENOMIC DNA]</scope>
    <source>
        <strain evidence="4 5">SAG 245.80</strain>
    </source>
</reference>
<evidence type="ECO:0000259" key="3">
    <source>
        <dbReference type="PROSITE" id="PS50177"/>
    </source>
</evidence>
<dbReference type="EMBL" id="JALJOU010000041">
    <property type="protein sequence ID" value="KAK9832539.1"/>
    <property type="molecule type" value="Genomic_DNA"/>
</dbReference>
<dbReference type="InterPro" id="IPR045875">
    <property type="entry name" value="NTF2"/>
</dbReference>
<sequence length="122" mass="13169">MADPEAVAKAFSDHYYNTFDSNRAALGSLYQETSILTFEGNKVQGAGAILQKLTSLPFQACQHKISSIDAQPSISGGLIVFVTGQLLPEGEANALKFSQIFHLAPVGNSFVITNDLFRLNYA</sequence>
<dbReference type="FunFam" id="3.10.450.50:FF:000005">
    <property type="entry name" value="Nuclear transport factor 2"/>
    <property type="match status" value="1"/>
</dbReference>
<keyword evidence="2" id="KW-0653">Protein transport</keyword>
<dbReference type="Proteomes" id="UP001445335">
    <property type="component" value="Unassembled WGS sequence"/>
</dbReference>
<proteinExistence type="predicted"/>
<dbReference type="PANTHER" id="PTHR12612">
    <property type="entry name" value="NUCLEAR TRANSPORT FACTOR 2"/>
    <property type="match status" value="1"/>
</dbReference>
<comment type="function">
    <text evidence="2">Has a role in nuclear-cytoplasmic transport of proteins and mRNAs.</text>
</comment>
<dbReference type="GO" id="GO:0051028">
    <property type="term" value="P:mRNA transport"/>
    <property type="evidence" value="ECO:0007669"/>
    <property type="project" value="UniProtKB-UniRule"/>
</dbReference>
<dbReference type="GO" id="GO:0005635">
    <property type="term" value="C:nuclear envelope"/>
    <property type="evidence" value="ECO:0007669"/>
    <property type="project" value="UniProtKB-ARBA"/>
</dbReference>
<name>A0AAW1RFP2_9CHLO</name>
<dbReference type="InterPro" id="IPR018222">
    <property type="entry name" value="Nuclear_transport_factor_2_euk"/>
</dbReference>
<gene>
    <name evidence="4" type="ORF">WJX81_007417</name>
</gene>
<dbReference type="InterPro" id="IPR032710">
    <property type="entry name" value="NTF2-like_dom_sf"/>
</dbReference>
<accession>A0AAW1RFP2</accession>